<sequence>MSTRASTARRLGARGTVPGAAPEPAGTPRGAGAADPSASQGWASAQLIGPEADALLAALAEPMRRRVLARAAEDPSDAGSIGRDLGITRQAAAKHLRVLEDAGLVRARMQARRRVHQPVPESMRTLAELLDAVARGWDRRLDVIAREAERRDRAAGEA</sequence>
<feature type="domain" description="HTH arsR-type" evidence="5">
    <location>
        <begin position="44"/>
        <end position="138"/>
    </location>
</feature>
<dbReference type="InterPro" id="IPR036388">
    <property type="entry name" value="WH-like_DNA-bd_sf"/>
</dbReference>
<organism evidence="6 7">
    <name type="scientific">Brachybacterium hainanense</name>
    <dbReference type="NCBI Taxonomy" id="1541174"/>
    <lineage>
        <taxon>Bacteria</taxon>
        <taxon>Bacillati</taxon>
        <taxon>Actinomycetota</taxon>
        <taxon>Actinomycetes</taxon>
        <taxon>Micrococcales</taxon>
        <taxon>Dermabacteraceae</taxon>
        <taxon>Brachybacterium</taxon>
    </lineage>
</organism>
<comment type="caution">
    <text evidence="6">The sequence shown here is derived from an EMBL/GenBank/DDBJ whole genome shotgun (WGS) entry which is preliminary data.</text>
</comment>
<dbReference type="PANTHER" id="PTHR33154">
    <property type="entry name" value="TRANSCRIPTIONAL REGULATOR, ARSR FAMILY"/>
    <property type="match status" value="1"/>
</dbReference>
<accession>A0ABV6R722</accession>
<dbReference type="EMBL" id="JBHLSV010000002">
    <property type="protein sequence ID" value="MFC0672770.1"/>
    <property type="molecule type" value="Genomic_DNA"/>
</dbReference>
<dbReference type="RefSeq" id="WP_376977818.1">
    <property type="nucleotide sequence ID" value="NZ_JBHLSV010000002.1"/>
</dbReference>
<proteinExistence type="predicted"/>
<keyword evidence="2" id="KW-0238">DNA-binding</keyword>
<feature type="region of interest" description="Disordered" evidence="4">
    <location>
        <begin position="1"/>
        <end position="43"/>
    </location>
</feature>
<evidence type="ECO:0000259" key="5">
    <source>
        <dbReference type="PROSITE" id="PS50987"/>
    </source>
</evidence>
<keyword evidence="3" id="KW-0804">Transcription</keyword>
<evidence type="ECO:0000256" key="1">
    <source>
        <dbReference type="ARBA" id="ARBA00023015"/>
    </source>
</evidence>
<dbReference type="InterPro" id="IPR051081">
    <property type="entry name" value="HTH_MetalResp_TranReg"/>
</dbReference>
<gene>
    <name evidence="6" type="ORF">ACFFF6_02235</name>
</gene>
<keyword evidence="7" id="KW-1185">Reference proteome</keyword>
<dbReference type="SUPFAM" id="SSF46785">
    <property type="entry name" value="Winged helix' DNA-binding domain"/>
    <property type="match status" value="1"/>
</dbReference>
<evidence type="ECO:0000256" key="2">
    <source>
        <dbReference type="ARBA" id="ARBA00023125"/>
    </source>
</evidence>
<dbReference type="Pfam" id="PF12840">
    <property type="entry name" value="HTH_20"/>
    <property type="match status" value="1"/>
</dbReference>
<evidence type="ECO:0000256" key="4">
    <source>
        <dbReference type="SAM" id="MobiDB-lite"/>
    </source>
</evidence>
<name>A0ABV6R722_9MICO</name>
<dbReference type="CDD" id="cd00090">
    <property type="entry name" value="HTH_ARSR"/>
    <property type="match status" value="1"/>
</dbReference>
<dbReference type="InterPro" id="IPR001845">
    <property type="entry name" value="HTH_ArsR_DNA-bd_dom"/>
</dbReference>
<dbReference type="Proteomes" id="UP001589793">
    <property type="component" value="Unassembled WGS sequence"/>
</dbReference>
<dbReference type="Gene3D" id="1.10.10.10">
    <property type="entry name" value="Winged helix-like DNA-binding domain superfamily/Winged helix DNA-binding domain"/>
    <property type="match status" value="1"/>
</dbReference>
<dbReference type="PANTHER" id="PTHR33154:SF33">
    <property type="entry name" value="TRANSCRIPTIONAL REPRESSOR SDPR"/>
    <property type="match status" value="1"/>
</dbReference>
<evidence type="ECO:0000313" key="7">
    <source>
        <dbReference type="Proteomes" id="UP001589793"/>
    </source>
</evidence>
<evidence type="ECO:0000256" key="3">
    <source>
        <dbReference type="ARBA" id="ARBA00023163"/>
    </source>
</evidence>
<dbReference type="PROSITE" id="PS50987">
    <property type="entry name" value="HTH_ARSR_2"/>
    <property type="match status" value="1"/>
</dbReference>
<reference evidence="6 7" key="1">
    <citation type="submission" date="2024-09" db="EMBL/GenBank/DDBJ databases">
        <authorList>
            <person name="Sun Q."/>
            <person name="Mori K."/>
        </authorList>
    </citation>
    <scope>NUCLEOTIDE SEQUENCE [LARGE SCALE GENOMIC DNA]</scope>
    <source>
        <strain evidence="6 7">CICC 10874</strain>
    </source>
</reference>
<keyword evidence="1" id="KW-0805">Transcription regulation</keyword>
<dbReference type="SMART" id="SM00418">
    <property type="entry name" value="HTH_ARSR"/>
    <property type="match status" value="1"/>
</dbReference>
<evidence type="ECO:0000313" key="6">
    <source>
        <dbReference type="EMBL" id="MFC0672770.1"/>
    </source>
</evidence>
<dbReference type="InterPro" id="IPR036390">
    <property type="entry name" value="WH_DNA-bd_sf"/>
</dbReference>
<dbReference type="InterPro" id="IPR011991">
    <property type="entry name" value="ArsR-like_HTH"/>
</dbReference>
<protein>
    <submittedName>
        <fullName evidence="6">ArsR/SmtB family transcription factor</fullName>
    </submittedName>
</protein>